<feature type="coiled-coil region" evidence="13">
    <location>
        <begin position="47"/>
        <end position="95"/>
    </location>
</feature>
<evidence type="ECO:0000256" key="8">
    <source>
        <dbReference type="ARBA" id="ARBA00023136"/>
    </source>
</evidence>
<evidence type="ECO:0000256" key="12">
    <source>
        <dbReference type="RuleBase" id="RU003848"/>
    </source>
</evidence>
<protein>
    <recommendedName>
        <fullName evidence="11">ATP synthase subunit b, chloroplastic</fullName>
    </recommendedName>
    <alternativeName>
        <fullName evidence="11">ATP synthase F(0) sector subunit b</fullName>
    </alternativeName>
    <alternativeName>
        <fullName evidence="11">ATPase subunit I</fullName>
    </alternativeName>
</protein>
<keyword evidence="5 11" id="KW-0375">Hydrogen ion transport</keyword>
<keyword evidence="13" id="KW-0175">Coiled coil</keyword>
<dbReference type="PANTHER" id="PTHR34264:SF3">
    <property type="entry name" value="ATP SYNTHASE SUBUNIT B, CHLOROPLASTIC"/>
    <property type="match status" value="1"/>
</dbReference>
<sequence>MLEYIKFAYNMNLAEGFGINTNIFETNIINLSAVVAVVVSFVGKNLTALLEDRKKTILNNLQEANQRAKEAQEKLNTAKAQLELAKKKATSIREEGKKLAELSVTSCMQQHQERLQLLEEFKQDTLQFYQQKAFKQAYIYVISRIMSRVKERLNTGLDATYHVVVNNFYVSRFTSYNP</sequence>
<keyword evidence="3 11" id="KW-0138">CF(0)</keyword>
<gene>
    <name evidence="11 14" type="primary">atpF</name>
    <name evidence="14" type="ORF">VU99_42</name>
</gene>
<evidence type="ECO:0000313" key="14">
    <source>
        <dbReference type="EMBL" id="AMO00848.1"/>
    </source>
</evidence>
<proteinExistence type="inferred from homology"/>
<organism evidence="14">
    <name type="scientific">Neochloris aquatica</name>
    <dbReference type="NCBI Taxonomy" id="3099"/>
    <lineage>
        <taxon>Eukaryota</taxon>
        <taxon>Viridiplantae</taxon>
        <taxon>Chlorophyta</taxon>
        <taxon>core chlorophytes</taxon>
        <taxon>Chlorophyceae</taxon>
        <taxon>CS clade</taxon>
        <taxon>Sphaeropleales</taxon>
        <taxon>Neochloridaceae</taxon>
        <taxon>Neochloris</taxon>
    </lineage>
</organism>
<dbReference type="AlphaFoldDB" id="A0A140H9J9"/>
<evidence type="ECO:0000256" key="5">
    <source>
        <dbReference type="ARBA" id="ARBA00022781"/>
    </source>
</evidence>
<accession>A0A140H9J9</accession>
<keyword evidence="11" id="KW-0793">Thylakoid</keyword>
<keyword evidence="4 11" id="KW-0812">Transmembrane</keyword>
<dbReference type="InterPro" id="IPR002146">
    <property type="entry name" value="ATP_synth_b/b'su_bac/chlpt"/>
</dbReference>
<dbReference type="GeneID" id="27073422"/>
<comment type="miscellaneous">
    <text evidence="11">In plastids the F-type ATPase is also known as CF(1)CF(0).</text>
</comment>
<reference evidence="14" key="1">
    <citation type="journal article" date="2016" name="Mol. Phylogenet. Evol.">
        <title>Chloroplast phylogenomic data from the green algal order Sphaeropleales (Chlorophyceae, Chlorophyta) reveal complex patterns of sequence evolution.</title>
        <authorList>
            <person name="Fucikova K."/>
            <person name="Lewis P.O."/>
            <person name="Lewis L.A."/>
        </authorList>
    </citation>
    <scope>NUCLEOTIDE SEQUENCE</scope>
    <source>
        <strain evidence="14">UTEX 138</strain>
    </source>
</reference>
<evidence type="ECO:0000256" key="10">
    <source>
        <dbReference type="ARBA" id="ARBA00025198"/>
    </source>
</evidence>
<dbReference type="GO" id="GO:0045259">
    <property type="term" value="C:proton-transporting ATP synthase complex"/>
    <property type="evidence" value="ECO:0007669"/>
    <property type="project" value="UniProtKB-KW"/>
</dbReference>
<dbReference type="HAMAP" id="MF_01398">
    <property type="entry name" value="ATP_synth_b_bprime"/>
    <property type="match status" value="1"/>
</dbReference>
<keyword evidence="8 11" id="KW-0472">Membrane</keyword>
<evidence type="ECO:0000256" key="2">
    <source>
        <dbReference type="ARBA" id="ARBA00022448"/>
    </source>
</evidence>
<keyword evidence="14" id="KW-0934">Plastid</keyword>
<keyword evidence="7 11" id="KW-0406">Ion transport</keyword>
<comment type="similarity">
    <text evidence="11 12">Belongs to the ATPase B chain family.</text>
</comment>
<comment type="subunit">
    <text evidence="11">F-type ATPases have 2 components, F(1) - the catalytic core - and F(0) - the membrane proton channel. F(1) has five subunits: alpha(3), beta(3), gamma(1), delta(1), epsilon(1). F(0) has four main subunits: a(1), b(1), b'(1) and c(10-14). The alpha and beta chains form an alternating ring which encloses part of the gamma chain. F(1) is attached to F(0) by a central stalk formed by the gamma and epsilon chains, while a peripheral stalk is formed by the delta, b and b' chains.</text>
</comment>
<comment type="subcellular location">
    <subcellularLocation>
        <location evidence="1">Membrane</location>
        <topology evidence="1">Single-pass membrane protein</topology>
    </subcellularLocation>
    <subcellularLocation>
        <location evidence="11">Plastid</location>
        <location evidence="11">Chloroplast thylakoid membrane</location>
        <topology evidence="11">Single-pass membrane protein</topology>
    </subcellularLocation>
</comment>
<dbReference type="GO" id="GO:0009535">
    <property type="term" value="C:chloroplast thylakoid membrane"/>
    <property type="evidence" value="ECO:0007669"/>
    <property type="project" value="UniProtKB-SubCell"/>
</dbReference>
<comment type="function">
    <text evidence="11">Component of the F(0) channel, it forms part of the peripheral stalk, linking F(1) to F(0).</text>
</comment>
<evidence type="ECO:0000256" key="1">
    <source>
        <dbReference type="ARBA" id="ARBA00004167"/>
    </source>
</evidence>
<dbReference type="GO" id="GO:0046933">
    <property type="term" value="F:proton-transporting ATP synthase activity, rotational mechanism"/>
    <property type="evidence" value="ECO:0007669"/>
    <property type="project" value="UniProtKB-UniRule"/>
</dbReference>
<evidence type="ECO:0000256" key="11">
    <source>
        <dbReference type="HAMAP-Rule" id="MF_01398"/>
    </source>
</evidence>
<dbReference type="RefSeq" id="YP_009238039.1">
    <property type="nucleotide sequence ID" value="NC_029670.1"/>
</dbReference>
<keyword evidence="9 11" id="KW-0066">ATP synthesis</keyword>
<evidence type="ECO:0000256" key="9">
    <source>
        <dbReference type="ARBA" id="ARBA00023310"/>
    </source>
</evidence>
<evidence type="ECO:0000256" key="13">
    <source>
        <dbReference type="SAM" id="Coils"/>
    </source>
</evidence>
<evidence type="ECO:0000256" key="6">
    <source>
        <dbReference type="ARBA" id="ARBA00022989"/>
    </source>
</evidence>
<dbReference type="CDD" id="cd06503">
    <property type="entry name" value="ATP-synt_Fo_b"/>
    <property type="match status" value="1"/>
</dbReference>
<dbReference type="Pfam" id="PF00430">
    <property type="entry name" value="ATP-synt_B"/>
    <property type="match status" value="1"/>
</dbReference>
<name>A0A140H9J9_9CHLO</name>
<dbReference type="PANTHER" id="PTHR34264">
    <property type="entry name" value="ATP SYNTHASE SUBUNIT B, CHLOROPLASTIC"/>
    <property type="match status" value="1"/>
</dbReference>
<dbReference type="EMBL" id="KT199248">
    <property type="protein sequence ID" value="AMO00848.1"/>
    <property type="molecule type" value="Genomic_DNA"/>
</dbReference>
<evidence type="ECO:0000256" key="4">
    <source>
        <dbReference type="ARBA" id="ARBA00022692"/>
    </source>
</evidence>
<comment type="function">
    <text evidence="10 11">F(1)F(0) ATP synthase produces ATP from ADP in the presence of a proton or sodium gradient. F-type ATPases consist of two structural domains, F(1) containing the extramembraneous catalytic core and F(0) containing the membrane proton channel, linked together by a central stalk and a peripheral stalk. During catalysis, ATP synthesis in the catalytic domain of F(1) is coupled via a rotary mechanism of the central stalk subunits to proton translocation.</text>
</comment>
<evidence type="ECO:0000256" key="3">
    <source>
        <dbReference type="ARBA" id="ARBA00022547"/>
    </source>
</evidence>
<keyword evidence="6 11" id="KW-1133">Transmembrane helix</keyword>
<keyword evidence="14" id="KW-0150">Chloroplast</keyword>
<evidence type="ECO:0000256" key="7">
    <source>
        <dbReference type="ARBA" id="ARBA00023065"/>
    </source>
</evidence>
<geneLocation type="chloroplast" evidence="14"/>
<keyword evidence="2 11" id="KW-0813">Transport</keyword>